<feature type="transmembrane region" description="Helical" evidence="3">
    <location>
        <begin position="128"/>
        <end position="147"/>
    </location>
</feature>
<keyword evidence="3" id="KW-0472">Membrane</keyword>
<gene>
    <name evidence="5" type="ORF">GCM10009844_18460</name>
</gene>
<feature type="transmembrane region" description="Helical" evidence="3">
    <location>
        <begin position="6"/>
        <end position="29"/>
    </location>
</feature>
<reference evidence="6" key="1">
    <citation type="journal article" date="2019" name="Int. J. Syst. Evol. Microbiol.">
        <title>The Global Catalogue of Microorganisms (GCM) 10K type strain sequencing project: providing services to taxonomists for standard genome sequencing and annotation.</title>
        <authorList>
            <consortium name="The Broad Institute Genomics Platform"/>
            <consortium name="The Broad Institute Genome Sequencing Center for Infectious Disease"/>
            <person name="Wu L."/>
            <person name="Ma J."/>
        </authorList>
    </citation>
    <scope>NUCLEOTIDE SEQUENCE [LARGE SCALE GENOMIC DNA]</scope>
    <source>
        <strain evidence="6">JCM 16022</strain>
    </source>
</reference>
<dbReference type="PANTHER" id="PTHR30487">
    <property type="entry name" value="TYPE 4 PREPILIN-LIKE PROTEINS LEADER PEPTIDE-PROCESSING ENZYME"/>
    <property type="match status" value="1"/>
</dbReference>
<feature type="transmembrane region" description="Helical" evidence="3">
    <location>
        <begin position="234"/>
        <end position="257"/>
    </location>
</feature>
<evidence type="ECO:0000313" key="6">
    <source>
        <dbReference type="Proteomes" id="UP001501771"/>
    </source>
</evidence>
<dbReference type="PANTHER" id="PTHR30487:SF0">
    <property type="entry name" value="PREPILIN LEADER PEPTIDASE_N-METHYLTRANSFERASE-RELATED"/>
    <property type="match status" value="1"/>
</dbReference>
<evidence type="ECO:0000313" key="5">
    <source>
        <dbReference type="EMBL" id="GAA2144639.1"/>
    </source>
</evidence>
<dbReference type="RefSeq" id="WP_344150432.1">
    <property type="nucleotide sequence ID" value="NZ_BAAAQR010000004.1"/>
</dbReference>
<proteinExistence type="inferred from homology"/>
<comment type="caution">
    <text evidence="5">The sequence shown here is derived from an EMBL/GenBank/DDBJ whole genome shotgun (WGS) entry which is preliminary data.</text>
</comment>
<keyword evidence="6" id="KW-1185">Reference proteome</keyword>
<keyword evidence="3" id="KW-0812">Transmembrane</keyword>
<dbReference type="InterPro" id="IPR050882">
    <property type="entry name" value="Prepilin_peptidase/N-MTase"/>
</dbReference>
<feature type="domain" description="Prepilin type IV endopeptidase peptidase" evidence="4">
    <location>
        <begin position="112"/>
        <end position="214"/>
    </location>
</feature>
<evidence type="ECO:0000259" key="4">
    <source>
        <dbReference type="Pfam" id="PF01478"/>
    </source>
</evidence>
<organism evidence="5 6">
    <name type="scientific">Nocardioides koreensis</name>
    <dbReference type="NCBI Taxonomy" id="433651"/>
    <lineage>
        <taxon>Bacteria</taxon>
        <taxon>Bacillati</taxon>
        <taxon>Actinomycetota</taxon>
        <taxon>Actinomycetes</taxon>
        <taxon>Propionibacteriales</taxon>
        <taxon>Nocardioidaceae</taxon>
        <taxon>Nocardioides</taxon>
    </lineage>
</organism>
<sequence length="262" mass="26647">MTVLESAGGATALAAVACGLAGALVPSVIARIPEPAPKPVPQPAADSPSQPAPEPADGPAAEPKALYVDLAARPGLARWTAVVAAVAGAAVGAALGWSWPLLFWLPTVPVGVLLGYVDLRTKLLPSRVLLPTHAAVIVLAGVCALVTADGDAFVRALIGMVAARSVFWVLWWIRSAGLGFGDVRLSALLGFELAYLGWGELVVGTYASFLLFGLPGLVVALVRRDRSLLRTAYPFGPAMLVGAVLGLGIGAGIWGHLVGGGA</sequence>
<dbReference type="InterPro" id="IPR000045">
    <property type="entry name" value="Prepilin_IV_endopep_pep"/>
</dbReference>
<dbReference type="Proteomes" id="UP001501771">
    <property type="component" value="Unassembled WGS sequence"/>
</dbReference>
<protein>
    <recommendedName>
        <fullName evidence="4">Prepilin type IV endopeptidase peptidase domain-containing protein</fullName>
    </recommendedName>
</protein>
<evidence type="ECO:0000256" key="3">
    <source>
        <dbReference type="SAM" id="Phobius"/>
    </source>
</evidence>
<accession>A0ABP5LE61</accession>
<evidence type="ECO:0000256" key="2">
    <source>
        <dbReference type="SAM" id="MobiDB-lite"/>
    </source>
</evidence>
<name>A0ABP5LE61_9ACTN</name>
<feature type="region of interest" description="Disordered" evidence="2">
    <location>
        <begin position="36"/>
        <end position="60"/>
    </location>
</feature>
<comment type="similarity">
    <text evidence="1">Belongs to the peptidase A24 family.</text>
</comment>
<dbReference type="EMBL" id="BAAAQR010000004">
    <property type="protein sequence ID" value="GAA2144639.1"/>
    <property type="molecule type" value="Genomic_DNA"/>
</dbReference>
<keyword evidence="3" id="KW-1133">Transmembrane helix</keyword>
<dbReference type="Pfam" id="PF01478">
    <property type="entry name" value="Peptidase_A24"/>
    <property type="match status" value="1"/>
</dbReference>
<feature type="transmembrane region" description="Helical" evidence="3">
    <location>
        <begin position="153"/>
        <end position="173"/>
    </location>
</feature>
<feature type="transmembrane region" description="Helical" evidence="3">
    <location>
        <begin position="76"/>
        <end position="95"/>
    </location>
</feature>
<feature type="transmembrane region" description="Helical" evidence="3">
    <location>
        <begin position="204"/>
        <end position="222"/>
    </location>
</feature>
<evidence type="ECO:0000256" key="1">
    <source>
        <dbReference type="ARBA" id="ARBA00005801"/>
    </source>
</evidence>